<evidence type="ECO:0000259" key="1">
    <source>
        <dbReference type="Pfam" id="PF26476"/>
    </source>
</evidence>
<dbReference type="EMBL" id="QKNX01000001">
    <property type="protein sequence ID" value="TKR28393.1"/>
    <property type="molecule type" value="Genomic_DNA"/>
</dbReference>
<protein>
    <recommendedName>
        <fullName evidence="1">DUF8149 domain-containing protein</fullName>
    </recommendedName>
</protein>
<dbReference type="InterPro" id="IPR058462">
    <property type="entry name" value="DUF8149"/>
</dbReference>
<evidence type="ECO:0000313" key="2">
    <source>
        <dbReference type="EMBL" id="TKR28393.1"/>
    </source>
</evidence>
<organism evidence="2 3">
    <name type="scientific">Natronomonas salsuginis</name>
    <dbReference type="NCBI Taxonomy" id="2217661"/>
    <lineage>
        <taxon>Archaea</taxon>
        <taxon>Methanobacteriati</taxon>
        <taxon>Methanobacteriota</taxon>
        <taxon>Stenosarchaea group</taxon>
        <taxon>Halobacteria</taxon>
        <taxon>Halobacteriales</taxon>
        <taxon>Natronomonadaceae</taxon>
        <taxon>Natronomonas</taxon>
    </lineage>
</organism>
<dbReference type="AlphaFoldDB" id="A0A4V5ZPB7"/>
<comment type="caution">
    <text evidence="2">The sequence shown here is derived from an EMBL/GenBank/DDBJ whole genome shotgun (WGS) entry which is preliminary data.</text>
</comment>
<feature type="domain" description="DUF8149" evidence="1">
    <location>
        <begin position="2"/>
        <end position="66"/>
    </location>
</feature>
<evidence type="ECO:0000313" key="3">
    <source>
        <dbReference type="Proteomes" id="UP000308037"/>
    </source>
</evidence>
<dbReference type="Proteomes" id="UP000308037">
    <property type="component" value="Unassembled WGS sequence"/>
</dbReference>
<accession>A0A4V5ZPB7</accession>
<gene>
    <name evidence="2" type="ORF">DM868_01730</name>
</gene>
<proteinExistence type="predicted"/>
<dbReference type="Pfam" id="PF26476">
    <property type="entry name" value="DUF8149"/>
    <property type="match status" value="1"/>
</dbReference>
<name>A0A4V5ZPB7_9EURY</name>
<dbReference type="OrthoDB" id="260707at2157"/>
<reference evidence="2 3" key="1">
    <citation type="submission" date="2019-04" db="EMBL/GenBank/DDBJ databases">
        <title>Natronomonas sp. F20-122 a newhaloarchaeon isolated from a saline saltern of Isla Bacuta, Huelva, Spain.</title>
        <authorList>
            <person name="Duran-Viseras A."/>
            <person name="Sanchez-Porro C."/>
            <person name="Ventosa A."/>
        </authorList>
    </citation>
    <scope>NUCLEOTIDE SEQUENCE [LARGE SCALE GENOMIC DNA]</scope>
    <source>
        <strain evidence="2 3">F20-122</strain>
    </source>
</reference>
<sequence length="67" mass="7280">MTDDVPKIPIVCPVCETRAKIPFSNVEETVTDHNERLHDGDPVAAVDPDVFDHLADQVAVDLGLLEG</sequence>
<keyword evidence="3" id="KW-1185">Reference proteome</keyword>